<dbReference type="Gene3D" id="3.40.50.2300">
    <property type="match status" value="1"/>
</dbReference>
<dbReference type="SUPFAM" id="SSF52172">
    <property type="entry name" value="CheY-like"/>
    <property type="match status" value="1"/>
</dbReference>
<sequence>MNENRPEKSPLRVLLVDDEQGYLHVLEKRMERRGIEVTTAATGTDAVGILRGTDFDAAVVDLKMEDMDGIEVLNIFKKMVPEMPVIILTGHGSEKAARQGMAQGAFDYLTKPCDLEDLLEKIFQACQSQGKDCAQRAFLAPGKDES</sequence>
<protein>
    <submittedName>
        <fullName evidence="5">Response regulator receiver domain protein (CheY-like)</fullName>
    </submittedName>
</protein>
<keyword evidence="6" id="KW-1185">Reference proteome</keyword>
<evidence type="ECO:0000313" key="5">
    <source>
        <dbReference type="EMBL" id="ACL03944.1"/>
    </source>
</evidence>
<dbReference type="KEGG" id="dal:Dalk_2251"/>
<dbReference type="PANTHER" id="PTHR44591">
    <property type="entry name" value="STRESS RESPONSE REGULATOR PROTEIN 1"/>
    <property type="match status" value="1"/>
</dbReference>
<dbReference type="InterPro" id="IPR050595">
    <property type="entry name" value="Bact_response_regulator"/>
</dbReference>
<dbReference type="Pfam" id="PF00072">
    <property type="entry name" value="Response_reg"/>
    <property type="match status" value="1"/>
</dbReference>
<dbReference type="PANTHER" id="PTHR44591:SF14">
    <property type="entry name" value="PROTEIN PILG"/>
    <property type="match status" value="1"/>
</dbReference>
<reference evidence="5 6" key="1">
    <citation type="journal article" date="2012" name="Environ. Microbiol.">
        <title>The genome sequence of Desulfatibacillum alkenivorans AK-01: a blueprint for anaerobic alkane oxidation.</title>
        <authorList>
            <person name="Callaghan A.V."/>
            <person name="Morris B.E."/>
            <person name="Pereira I.A."/>
            <person name="McInerney M.J."/>
            <person name="Austin R.N."/>
            <person name="Groves J.T."/>
            <person name="Kukor J.J."/>
            <person name="Suflita J.M."/>
            <person name="Young L.Y."/>
            <person name="Zylstra G.J."/>
            <person name="Wawrik B."/>
        </authorList>
    </citation>
    <scope>NUCLEOTIDE SEQUENCE [LARGE SCALE GENOMIC DNA]</scope>
    <source>
        <strain evidence="5 6">AK-01</strain>
    </source>
</reference>
<keyword evidence="1 3" id="KW-0597">Phosphoprotein</keyword>
<dbReference type="InterPro" id="IPR011006">
    <property type="entry name" value="CheY-like_superfamily"/>
</dbReference>
<feature type="modified residue" description="4-aspartylphosphate" evidence="3">
    <location>
        <position position="61"/>
    </location>
</feature>
<dbReference type="EMBL" id="CP001322">
    <property type="protein sequence ID" value="ACL03944.1"/>
    <property type="molecule type" value="Genomic_DNA"/>
</dbReference>
<evidence type="ECO:0000256" key="1">
    <source>
        <dbReference type="ARBA" id="ARBA00022553"/>
    </source>
</evidence>
<dbReference type="InterPro" id="IPR001789">
    <property type="entry name" value="Sig_transdc_resp-reg_receiver"/>
</dbReference>
<feature type="domain" description="Response regulatory" evidence="4">
    <location>
        <begin position="12"/>
        <end position="126"/>
    </location>
</feature>
<dbReference type="RefSeq" id="WP_015947019.1">
    <property type="nucleotide sequence ID" value="NC_011768.1"/>
</dbReference>
<proteinExistence type="predicted"/>
<evidence type="ECO:0000256" key="3">
    <source>
        <dbReference type="PROSITE-ProRule" id="PRU00169"/>
    </source>
</evidence>
<evidence type="ECO:0000259" key="4">
    <source>
        <dbReference type="PROSITE" id="PS50110"/>
    </source>
</evidence>
<evidence type="ECO:0000313" key="6">
    <source>
        <dbReference type="Proteomes" id="UP000000739"/>
    </source>
</evidence>
<dbReference type="Proteomes" id="UP000000739">
    <property type="component" value="Chromosome"/>
</dbReference>
<dbReference type="AlphaFoldDB" id="B8FIF4"/>
<dbReference type="eggNOG" id="COG2204">
    <property type="taxonomic scope" value="Bacteria"/>
</dbReference>
<accession>B8FIF4</accession>
<keyword evidence="2" id="KW-0902">Two-component regulatory system</keyword>
<evidence type="ECO:0000256" key="2">
    <source>
        <dbReference type="ARBA" id="ARBA00023012"/>
    </source>
</evidence>
<name>B8FIF4_DESAL</name>
<dbReference type="SMART" id="SM00448">
    <property type="entry name" value="REC"/>
    <property type="match status" value="1"/>
</dbReference>
<gene>
    <name evidence="5" type="ordered locus">Dalk_2251</name>
</gene>
<dbReference type="GO" id="GO:0000160">
    <property type="term" value="P:phosphorelay signal transduction system"/>
    <property type="evidence" value="ECO:0007669"/>
    <property type="project" value="UniProtKB-KW"/>
</dbReference>
<dbReference type="HOGENOM" id="CLU_000445_69_8_7"/>
<dbReference type="PROSITE" id="PS50110">
    <property type="entry name" value="RESPONSE_REGULATORY"/>
    <property type="match status" value="1"/>
</dbReference>
<organism evidence="5 6">
    <name type="scientific">Desulfatibacillum aliphaticivorans</name>
    <dbReference type="NCBI Taxonomy" id="218208"/>
    <lineage>
        <taxon>Bacteria</taxon>
        <taxon>Pseudomonadati</taxon>
        <taxon>Thermodesulfobacteriota</taxon>
        <taxon>Desulfobacteria</taxon>
        <taxon>Desulfobacterales</taxon>
        <taxon>Desulfatibacillaceae</taxon>
        <taxon>Desulfatibacillum</taxon>
    </lineage>
</organism>